<gene>
    <name evidence="2" type="ORF">H5P28_03100</name>
</gene>
<comment type="caution">
    <text evidence="2">The sequence shown here is derived from an EMBL/GenBank/DDBJ whole genome shotgun (WGS) entry which is preliminary data.</text>
</comment>
<dbReference type="InterPro" id="IPR046348">
    <property type="entry name" value="SIS_dom_sf"/>
</dbReference>
<dbReference type="InterPro" id="IPR001347">
    <property type="entry name" value="SIS_dom"/>
</dbReference>
<proteinExistence type="predicted"/>
<dbReference type="GO" id="GO:0097367">
    <property type="term" value="F:carbohydrate derivative binding"/>
    <property type="evidence" value="ECO:0007669"/>
    <property type="project" value="InterPro"/>
</dbReference>
<dbReference type="Pfam" id="PF13580">
    <property type="entry name" value="SIS_2"/>
    <property type="match status" value="2"/>
</dbReference>
<dbReference type="PANTHER" id="PTHR30390">
    <property type="entry name" value="SEDOHEPTULOSE 7-PHOSPHATE ISOMERASE / DNAA INITIATOR-ASSOCIATING FACTOR FOR REPLICATION INITIATION"/>
    <property type="match status" value="1"/>
</dbReference>
<dbReference type="InterPro" id="IPR050099">
    <property type="entry name" value="SIS_GmhA/DiaA_subfam"/>
</dbReference>
<dbReference type="EMBL" id="JACHVB010000012">
    <property type="protein sequence ID" value="MBC2593240.1"/>
    <property type="molecule type" value="Genomic_DNA"/>
</dbReference>
<dbReference type="Gene3D" id="3.40.50.10490">
    <property type="entry name" value="Glucose-6-phosphate isomerase like protein, domain 1"/>
    <property type="match status" value="1"/>
</dbReference>
<evidence type="ECO:0000313" key="2">
    <source>
        <dbReference type="EMBL" id="MBC2593240.1"/>
    </source>
</evidence>
<dbReference type="PROSITE" id="PS51464">
    <property type="entry name" value="SIS"/>
    <property type="match status" value="1"/>
</dbReference>
<dbReference type="SUPFAM" id="SSF53697">
    <property type="entry name" value="SIS domain"/>
    <property type="match status" value="1"/>
</dbReference>
<evidence type="ECO:0000259" key="1">
    <source>
        <dbReference type="PROSITE" id="PS51464"/>
    </source>
</evidence>
<dbReference type="AlphaFoldDB" id="A0A842HAC6"/>
<accession>A0A842HAC6</accession>
<evidence type="ECO:0000313" key="3">
    <source>
        <dbReference type="Proteomes" id="UP000546464"/>
    </source>
</evidence>
<sequence>MNKHLNDLLRRYPALEACLGDIEQAFKQLHAVFHGGGKLLLCGNGGSCADAAHIAGELMKGFMRSRPLPGDLAARLMEADPELGEAGVRKLQGALPAVVLTGSDPLATAIANDIDGELVFAQQVLGLGREGDALLAISTSGHSRNVCRAVGVARALGLRTLGLSGGDGGWLTRSCETCIVVPGSTVPEIQELHLPVYHCLCRMLEDAFFA</sequence>
<organism evidence="2 3">
    <name type="scientific">Ruficoccus amylovorans</name>
    <dbReference type="NCBI Taxonomy" id="1804625"/>
    <lineage>
        <taxon>Bacteria</taxon>
        <taxon>Pseudomonadati</taxon>
        <taxon>Verrucomicrobiota</taxon>
        <taxon>Opitutia</taxon>
        <taxon>Puniceicoccales</taxon>
        <taxon>Cerasicoccaceae</taxon>
        <taxon>Ruficoccus</taxon>
    </lineage>
</organism>
<keyword evidence="3" id="KW-1185">Reference proteome</keyword>
<dbReference type="CDD" id="cd05006">
    <property type="entry name" value="SIS_GmhA"/>
    <property type="match status" value="1"/>
</dbReference>
<name>A0A842HAC6_9BACT</name>
<reference evidence="2 3" key="1">
    <citation type="submission" date="2020-07" db="EMBL/GenBank/DDBJ databases">
        <authorList>
            <person name="Feng X."/>
        </authorList>
    </citation>
    <scope>NUCLEOTIDE SEQUENCE [LARGE SCALE GENOMIC DNA]</scope>
    <source>
        <strain evidence="2 3">JCM31066</strain>
    </source>
</reference>
<dbReference type="GO" id="GO:1901135">
    <property type="term" value="P:carbohydrate derivative metabolic process"/>
    <property type="evidence" value="ECO:0007669"/>
    <property type="project" value="InterPro"/>
</dbReference>
<dbReference type="Proteomes" id="UP000546464">
    <property type="component" value="Unassembled WGS sequence"/>
</dbReference>
<dbReference type="RefSeq" id="WP_185674226.1">
    <property type="nucleotide sequence ID" value="NZ_JACHVB010000012.1"/>
</dbReference>
<feature type="domain" description="SIS" evidence="1">
    <location>
        <begin position="29"/>
        <end position="210"/>
    </location>
</feature>
<dbReference type="InterPro" id="IPR035461">
    <property type="entry name" value="GmhA/DiaA"/>
</dbReference>
<protein>
    <submittedName>
        <fullName evidence="2">SIS domain-containing protein</fullName>
    </submittedName>
</protein>